<dbReference type="EMBL" id="QWDC01000005">
    <property type="protein sequence ID" value="RFZ90112.1"/>
    <property type="molecule type" value="Genomic_DNA"/>
</dbReference>
<evidence type="ECO:0000313" key="2">
    <source>
        <dbReference type="Proteomes" id="UP000264217"/>
    </source>
</evidence>
<dbReference type="AlphaFoldDB" id="A0A372NMC4"/>
<protein>
    <submittedName>
        <fullName evidence="1">Uncharacterized protein</fullName>
    </submittedName>
</protein>
<name>A0A372NMC4_9SPHI</name>
<accession>A0A372NMC4</accession>
<organism evidence="1 2">
    <name type="scientific">Mucilaginibacter conchicola</name>
    <dbReference type="NCBI Taxonomy" id="2303333"/>
    <lineage>
        <taxon>Bacteria</taxon>
        <taxon>Pseudomonadati</taxon>
        <taxon>Bacteroidota</taxon>
        <taxon>Sphingobacteriia</taxon>
        <taxon>Sphingobacteriales</taxon>
        <taxon>Sphingobacteriaceae</taxon>
        <taxon>Mucilaginibacter</taxon>
    </lineage>
</organism>
<comment type="caution">
    <text evidence="1">The sequence shown here is derived from an EMBL/GenBank/DDBJ whole genome shotgun (WGS) entry which is preliminary data.</text>
</comment>
<dbReference type="Proteomes" id="UP000264217">
    <property type="component" value="Unassembled WGS sequence"/>
</dbReference>
<gene>
    <name evidence="1" type="ORF">D0C36_22995</name>
</gene>
<evidence type="ECO:0000313" key="1">
    <source>
        <dbReference type="EMBL" id="RFZ90112.1"/>
    </source>
</evidence>
<reference evidence="1 2" key="1">
    <citation type="submission" date="2018-08" db="EMBL/GenBank/DDBJ databases">
        <title>Mucilaginibacter sp. MYSH2.</title>
        <authorList>
            <person name="Seo T."/>
        </authorList>
    </citation>
    <scope>NUCLEOTIDE SEQUENCE [LARGE SCALE GENOMIC DNA]</scope>
    <source>
        <strain evidence="1 2">MYSH2</strain>
    </source>
</reference>
<sequence length="102" mass="12141">MKLTVHYEYDDHRFFPKDHRGETFIKFENPPFVPATGDKVHIRLEEFLDDPQVIQAYNDYAEGKVFYAERVHTFIGREETEVIIVLHEETEFRKAFPALVQP</sequence>
<dbReference type="RefSeq" id="WP_117394079.1">
    <property type="nucleotide sequence ID" value="NZ_QWDC01000005.1"/>
</dbReference>
<dbReference type="OrthoDB" id="799728at2"/>
<keyword evidence="2" id="KW-1185">Reference proteome</keyword>
<proteinExistence type="predicted"/>